<keyword evidence="4" id="KW-1185">Reference proteome</keyword>
<evidence type="ECO:0000313" key="4">
    <source>
        <dbReference type="Proteomes" id="UP000275408"/>
    </source>
</evidence>
<organism evidence="3 4">
    <name type="scientific">Pocillopora damicornis</name>
    <name type="common">Cauliflower coral</name>
    <name type="synonym">Millepora damicornis</name>
    <dbReference type="NCBI Taxonomy" id="46731"/>
    <lineage>
        <taxon>Eukaryota</taxon>
        <taxon>Metazoa</taxon>
        <taxon>Cnidaria</taxon>
        <taxon>Anthozoa</taxon>
        <taxon>Hexacorallia</taxon>
        <taxon>Scleractinia</taxon>
        <taxon>Astrocoeniina</taxon>
        <taxon>Pocilloporidae</taxon>
        <taxon>Pocillopora</taxon>
    </lineage>
</organism>
<accession>A0A3M6TBF5</accession>
<feature type="region of interest" description="Disordered" evidence="2">
    <location>
        <begin position="86"/>
        <end position="105"/>
    </location>
</feature>
<sequence>MKVVKTIILIGEKRLFTSSIEKRANKKKFSQSYKPDKCEHKLEKDKLRNQVEELARKLQEKEAEMESLKSPVQYLLKKEKLQESKKIEMKKRQFNNMNLRDKQNK</sequence>
<protein>
    <submittedName>
        <fullName evidence="3">Uncharacterized protein</fullName>
    </submittedName>
</protein>
<dbReference type="AlphaFoldDB" id="A0A3M6TBF5"/>
<comment type="caution">
    <text evidence="3">The sequence shown here is derived from an EMBL/GenBank/DDBJ whole genome shotgun (WGS) entry which is preliminary data.</text>
</comment>
<evidence type="ECO:0000256" key="2">
    <source>
        <dbReference type="SAM" id="MobiDB-lite"/>
    </source>
</evidence>
<keyword evidence="1" id="KW-0175">Coiled coil</keyword>
<dbReference type="EMBL" id="RCHS01003958">
    <property type="protein sequence ID" value="RMX38638.1"/>
    <property type="molecule type" value="Genomic_DNA"/>
</dbReference>
<evidence type="ECO:0000313" key="3">
    <source>
        <dbReference type="EMBL" id="RMX38638.1"/>
    </source>
</evidence>
<name>A0A3M6TBF5_POCDA</name>
<feature type="coiled-coil region" evidence="1">
    <location>
        <begin position="44"/>
        <end position="71"/>
    </location>
</feature>
<dbReference type="Proteomes" id="UP000275408">
    <property type="component" value="Unassembled WGS sequence"/>
</dbReference>
<evidence type="ECO:0000256" key="1">
    <source>
        <dbReference type="SAM" id="Coils"/>
    </source>
</evidence>
<proteinExistence type="predicted"/>
<reference evidence="3 4" key="1">
    <citation type="journal article" date="2018" name="Sci. Rep.">
        <title>Comparative analysis of the Pocillopora damicornis genome highlights role of immune system in coral evolution.</title>
        <authorList>
            <person name="Cunning R."/>
            <person name="Bay R.A."/>
            <person name="Gillette P."/>
            <person name="Baker A.C."/>
            <person name="Traylor-Knowles N."/>
        </authorList>
    </citation>
    <scope>NUCLEOTIDE SEQUENCE [LARGE SCALE GENOMIC DNA]</scope>
    <source>
        <strain evidence="3">RSMAS</strain>
        <tissue evidence="3">Whole animal</tissue>
    </source>
</reference>
<gene>
    <name evidence="3" type="ORF">pdam_00025344</name>
</gene>